<evidence type="ECO:0000256" key="1">
    <source>
        <dbReference type="SAM" id="MobiDB-lite"/>
    </source>
</evidence>
<protein>
    <submittedName>
        <fullName evidence="3">Succinyl-CoA:(R)-benzylsuccinate CoA-transferase subunit BbsF</fullName>
        <ecNumber evidence="3">2.8.3.15</ecNumber>
    </submittedName>
</protein>
<sequence length="383" mass="40779">MSDPKTAKRGGPLAGLRVVEMQGLGPCPLAGQFLADMGAEVTLITRASGPADATDINNRGKASIALNLKHPEGLKAAKALIARSDVLIEGFRPGVMERMGLGPADCHAENPGLVYGRMTGWGQDGPMSQMAGHDINYLGLTGVLNAIGTADQPPIPPLNIAADYGGGTMFLLFGVLSALFERQTSGKGQVVDAAMVDGVPAMMALMHSMIARGRWGEDRQSNWLDGGAPFYRSYECADGNHIAVGPLEPQFFALLVEKAGLPEAHRSDQNDPTTWAERRADYAEVFRQKTRAEWEAIFDGTDGCVTPVLRWSEAPEHPHMKARGTYVEVAGVSQASPAPRFDRTPADVPAPPPAPGAQTEDVLRDLGYDDTQLAALRADGVLT</sequence>
<evidence type="ECO:0000313" key="3">
    <source>
        <dbReference type="EMBL" id="CUH70863.1"/>
    </source>
</evidence>
<evidence type="ECO:0000313" key="5">
    <source>
        <dbReference type="Proteomes" id="UP000051887"/>
    </source>
</evidence>
<gene>
    <name evidence="3" type="primary">bbsF_1</name>
    <name evidence="2" type="synonym">bbsF_2</name>
    <name evidence="2" type="ORF">TL5118_02398</name>
    <name evidence="3" type="ORF">TL5120_00643</name>
</gene>
<dbReference type="InterPro" id="IPR003673">
    <property type="entry name" value="CoA-Trfase_fam_III"/>
</dbReference>
<dbReference type="Proteomes" id="UP000051086">
    <property type="component" value="Unassembled WGS sequence"/>
</dbReference>
<reference evidence="2 4" key="2">
    <citation type="submission" date="2015-09" db="EMBL/GenBank/DDBJ databases">
        <authorList>
            <person name="Rodrigo-Torres L."/>
            <person name="Arahal D.R."/>
        </authorList>
    </citation>
    <scope>NUCLEOTIDE SEQUENCE [LARGE SCALE GENOMIC DNA]</scope>
    <source>
        <strain evidence="2 4">CECT 5118</strain>
    </source>
</reference>
<dbReference type="InterPro" id="IPR023606">
    <property type="entry name" value="CoA-Trfase_III_dom_1_sf"/>
</dbReference>
<keyword evidence="3" id="KW-0808">Transferase</keyword>
<evidence type="ECO:0000313" key="4">
    <source>
        <dbReference type="Proteomes" id="UP000051086"/>
    </source>
</evidence>
<dbReference type="PANTHER" id="PTHR48228">
    <property type="entry name" value="SUCCINYL-COA--D-CITRAMALATE COA-TRANSFERASE"/>
    <property type="match status" value="1"/>
</dbReference>
<keyword evidence="4" id="KW-1185">Reference proteome</keyword>
<dbReference type="EMBL" id="CYSB01000030">
    <property type="protein sequence ID" value="CUH67912.1"/>
    <property type="molecule type" value="Genomic_DNA"/>
</dbReference>
<dbReference type="EMBL" id="CYSC01000015">
    <property type="protein sequence ID" value="CUH70863.1"/>
    <property type="molecule type" value="Genomic_DNA"/>
</dbReference>
<dbReference type="InterPro" id="IPR044855">
    <property type="entry name" value="CoA-Trfase_III_dom3_sf"/>
</dbReference>
<evidence type="ECO:0000313" key="2">
    <source>
        <dbReference type="EMBL" id="CUH67912.1"/>
    </source>
</evidence>
<dbReference type="EC" id="2.8.3.15" evidence="3"/>
<dbReference type="AlphaFoldDB" id="A0A0P1FIY1"/>
<dbReference type="SUPFAM" id="SSF89796">
    <property type="entry name" value="CoA-transferase family III (CaiB/BaiF)"/>
    <property type="match status" value="1"/>
</dbReference>
<dbReference type="PANTHER" id="PTHR48228:SF5">
    <property type="entry name" value="ALPHA-METHYLACYL-COA RACEMASE"/>
    <property type="match status" value="1"/>
</dbReference>
<proteinExistence type="predicted"/>
<reference evidence="3 5" key="1">
    <citation type="submission" date="2015-09" db="EMBL/GenBank/DDBJ databases">
        <authorList>
            <consortium name="Swine Surveillance"/>
        </authorList>
    </citation>
    <scope>NUCLEOTIDE SEQUENCE [LARGE SCALE GENOMIC DNA]</scope>
    <source>
        <strain evidence="3 5">5120</strain>
    </source>
</reference>
<name>A0A0P1FIY1_9RHOB</name>
<dbReference type="Proteomes" id="UP000051887">
    <property type="component" value="Unassembled WGS sequence"/>
</dbReference>
<dbReference type="Gene3D" id="3.30.1540.10">
    <property type="entry name" value="formyl-coa transferase, domain 3"/>
    <property type="match status" value="1"/>
</dbReference>
<accession>A0A0P1FIY1</accession>
<organism evidence="3 5">
    <name type="scientific">Thalassovita autumnalis</name>
    <dbReference type="NCBI Taxonomy" id="2072972"/>
    <lineage>
        <taxon>Bacteria</taxon>
        <taxon>Pseudomonadati</taxon>
        <taxon>Pseudomonadota</taxon>
        <taxon>Alphaproteobacteria</taxon>
        <taxon>Rhodobacterales</taxon>
        <taxon>Roseobacteraceae</taxon>
        <taxon>Thalassovita</taxon>
    </lineage>
</organism>
<feature type="region of interest" description="Disordered" evidence="1">
    <location>
        <begin position="336"/>
        <end position="359"/>
    </location>
</feature>
<dbReference type="InterPro" id="IPR050509">
    <property type="entry name" value="CoA-transferase_III"/>
</dbReference>
<dbReference type="OrthoDB" id="7208981at2"/>
<dbReference type="Pfam" id="PF02515">
    <property type="entry name" value="CoA_transf_3"/>
    <property type="match status" value="1"/>
</dbReference>
<dbReference type="GO" id="GO:0033877">
    <property type="term" value="F:succinyl-CoA:(R)-benzylsuccinate CoA-transferase activity"/>
    <property type="evidence" value="ECO:0007669"/>
    <property type="project" value="UniProtKB-EC"/>
</dbReference>
<dbReference type="Gene3D" id="3.40.50.10540">
    <property type="entry name" value="Crotonobetainyl-coa:carnitine coa-transferase, domain 1"/>
    <property type="match status" value="1"/>
</dbReference>
<dbReference type="RefSeq" id="WP_058242197.1">
    <property type="nucleotide sequence ID" value="NZ_CYSB01000030.1"/>
</dbReference>